<dbReference type="EMBL" id="JAKWBI020000202">
    <property type="protein sequence ID" value="KAJ2899275.1"/>
    <property type="molecule type" value="Genomic_DNA"/>
</dbReference>
<sequence length="686" mass="74122">MMANYSPAQQRRRQVEIEGYVNAGVPVPAHLQAGYPVPEASEKRPPPSSQPDEQVAKKARRARKEKKGKKKKKAKDTHSPKVQHGVDQKTKPPIPSHKTTAKSHKDDAISYSHEDGSRDEQGGPVQEFQRWVDEEYGGDSSSNDSSTSSSSGGDEGGPANNAVPPQVRSDILSKKPSLRDMVGDGSKISRVVTDPNLIPTHHVGGIGKARTHRVLFPRNPRDGSSHKTPQSKIKKKRQLEDSPDLPSSEVLNSKALHSMSKRSGSREIASNNTPTKSLPRPELSQSATHNSQKPFGNLVLLQNEAGEFEQTMLKHLKSSALRGPPAFGTREARVREGNSRDTAIPINFGMTLERNGISGLTGAAAAANASDITLALLEPRHSDVAATKGEFEAYVKAVLSAPNNATLKMHFANHLLDLSSTICATVFGVKLRGYVKNGGKLSAGLPDPVPGMLQGILPADFESYVGENVRRAVGPAAAPGDGITLAHVVGDWKEKDSEPSGILELRHMYHGAILVEGHESATRCSGVDQQSEPCVLGFTTDGQVLNMYAHFSVLVEDDETDDFKKEYCAFKLKSVRITQSLAEFSMGRNMVRNLQKWGGHRSQNLRELLAGVSASHMLQTAVDAGGGGGAQEEADQDRGFQEKRETVRGQKRRREHEASMQGSGIKRSKRVSSGSPRSSAAFARGG</sequence>
<evidence type="ECO:0000256" key="1">
    <source>
        <dbReference type="SAM" id="MobiDB-lite"/>
    </source>
</evidence>
<proteinExistence type="predicted"/>
<feature type="compositionally biased region" description="Basic residues" evidence="1">
    <location>
        <begin position="57"/>
        <end position="75"/>
    </location>
</feature>
<protein>
    <submittedName>
        <fullName evidence="2">Uncharacterized protein</fullName>
    </submittedName>
</protein>
<dbReference type="Proteomes" id="UP001201980">
    <property type="component" value="Unassembled WGS sequence"/>
</dbReference>
<dbReference type="AlphaFoldDB" id="A0AAD5RP59"/>
<accession>A0AAD5RP59</accession>
<gene>
    <name evidence="2" type="ORF">MKZ38_003325</name>
</gene>
<feature type="compositionally biased region" description="Basic and acidic residues" evidence="1">
    <location>
        <begin position="171"/>
        <end position="182"/>
    </location>
</feature>
<keyword evidence="3" id="KW-1185">Reference proteome</keyword>
<evidence type="ECO:0000313" key="3">
    <source>
        <dbReference type="Proteomes" id="UP001201980"/>
    </source>
</evidence>
<feature type="compositionally biased region" description="Basic and acidic residues" evidence="1">
    <location>
        <begin position="76"/>
        <end position="90"/>
    </location>
</feature>
<organism evidence="2 3">
    <name type="scientific">Zalerion maritima</name>
    <dbReference type="NCBI Taxonomy" id="339359"/>
    <lineage>
        <taxon>Eukaryota</taxon>
        <taxon>Fungi</taxon>
        <taxon>Dikarya</taxon>
        <taxon>Ascomycota</taxon>
        <taxon>Pezizomycotina</taxon>
        <taxon>Sordariomycetes</taxon>
        <taxon>Lulworthiomycetidae</taxon>
        <taxon>Lulworthiales</taxon>
        <taxon>Lulworthiaceae</taxon>
        <taxon>Zalerion</taxon>
    </lineage>
</organism>
<feature type="compositionally biased region" description="Low complexity" evidence="1">
    <location>
        <begin position="671"/>
        <end position="686"/>
    </location>
</feature>
<name>A0AAD5RP59_9PEZI</name>
<reference evidence="2" key="1">
    <citation type="submission" date="2022-07" db="EMBL/GenBank/DDBJ databases">
        <title>Draft genome sequence of Zalerion maritima ATCC 34329, a (micro)plastics degrading marine fungus.</title>
        <authorList>
            <person name="Paco A."/>
            <person name="Goncalves M.F.M."/>
            <person name="Rocha-Santos T.A.P."/>
            <person name="Alves A."/>
        </authorList>
    </citation>
    <scope>NUCLEOTIDE SEQUENCE</scope>
    <source>
        <strain evidence="2">ATCC 34329</strain>
    </source>
</reference>
<feature type="compositionally biased region" description="Low complexity" evidence="1">
    <location>
        <begin position="138"/>
        <end position="152"/>
    </location>
</feature>
<feature type="region of interest" description="Disordered" evidence="1">
    <location>
        <begin position="30"/>
        <end position="291"/>
    </location>
</feature>
<feature type="compositionally biased region" description="Basic and acidic residues" evidence="1">
    <location>
        <begin position="103"/>
        <end position="121"/>
    </location>
</feature>
<comment type="caution">
    <text evidence="2">The sequence shown here is derived from an EMBL/GenBank/DDBJ whole genome shotgun (WGS) entry which is preliminary data.</text>
</comment>
<feature type="compositionally biased region" description="Basic and acidic residues" evidence="1">
    <location>
        <begin position="636"/>
        <end position="648"/>
    </location>
</feature>
<evidence type="ECO:0000313" key="2">
    <source>
        <dbReference type="EMBL" id="KAJ2899275.1"/>
    </source>
</evidence>
<feature type="region of interest" description="Disordered" evidence="1">
    <location>
        <begin position="621"/>
        <end position="686"/>
    </location>
</feature>